<evidence type="ECO:0000313" key="3">
    <source>
        <dbReference type="Proteomes" id="UP000533598"/>
    </source>
</evidence>
<feature type="domain" description="N-acetyltransferase" evidence="1">
    <location>
        <begin position="12"/>
        <end position="172"/>
    </location>
</feature>
<name>A0A7W7FTX0_9PSEU</name>
<dbReference type="PROSITE" id="PS51186">
    <property type="entry name" value="GNAT"/>
    <property type="match status" value="1"/>
</dbReference>
<keyword evidence="2" id="KW-0808">Transferase</keyword>
<dbReference type="InterPro" id="IPR000182">
    <property type="entry name" value="GNAT_dom"/>
</dbReference>
<gene>
    <name evidence="2" type="ORF">HNR67_003780</name>
</gene>
<dbReference type="EMBL" id="JACHMH010000001">
    <property type="protein sequence ID" value="MBB4677662.1"/>
    <property type="molecule type" value="Genomic_DNA"/>
</dbReference>
<dbReference type="Pfam" id="PF13302">
    <property type="entry name" value="Acetyltransf_3"/>
    <property type="match status" value="1"/>
</dbReference>
<proteinExistence type="predicted"/>
<sequence>MTADTLRTGRLLLSRPVAGDVEAILAIHADPLACAHNPGDALASRTEAEELFGRWDAHWRRHGFGYWVLRRQETPDPIGFCGLKRMELHRRPVLNLLYRLAPAAWGAGLGGEAATAVVTWARAELPGQPVIARVRPDNHASHRVALRAGLRRVPHLDELGLDGPDQIYELPT</sequence>
<keyword evidence="3" id="KW-1185">Reference proteome</keyword>
<protein>
    <submittedName>
        <fullName evidence="2">RimJ/RimL family protein N-acetyltransferase</fullName>
    </submittedName>
</protein>
<reference evidence="2 3" key="1">
    <citation type="submission" date="2020-08" db="EMBL/GenBank/DDBJ databases">
        <title>Sequencing the genomes of 1000 actinobacteria strains.</title>
        <authorList>
            <person name="Klenk H.-P."/>
        </authorList>
    </citation>
    <scope>NUCLEOTIDE SEQUENCE [LARGE SCALE GENOMIC DNA]</scope>
    <source>
        <strain evidence="2 3">DSM 44230</strain>
    </source>
</reference>
<dbReference type="PANTHER" id="PTHR43792">
    <property type="entry name" value="GNAT FAMILY, PUTATIVE (AFU_ORTHOLOGUE AFUA_3G00765)-RELATED-RELATED"/>
    <property type="match status" value="1"/>
</dbReference>
<evidence type="ECO:0000259" key="1">
    <source>
        <dbReference type="PROSITE" id="PS51186"/>
    </source>
</evidence>
<dbReference type="AlphaFoldDB" id="A0A7W7FTX0"/>
<organism evidence="2 3">
    <name type="scientific">Crossiella cryophila</name>
    <dbReference type="NCBI Taxonomy" id="43355"/>
    <lineage>
        <taxon>Bacteria</taxon>
        <taxon>Bacillati</taxon>
        <taxon>Actinomycetota</taxon>
        <taxon>Actinomycetes</taxon>
        <taxon>Pseudonocardiales</taxon>
        <taxon>Pseudonocardiaceae</taxon>
        <taxon>Crossiella</taxon>
    </lineage>
</organism>
<dbReference type="SUPFAM" id="SSF55729">
    <property type="entry name" value="Acyl-CoA N-acyltransferases (Nat)"/>
    <property type="match status" value="1"/>
</dbReference>
<dbReference type="PANTHER" id="PTHR43792:SF1">
    <property type="entry name" value="N-ACETYLTRANSFERASE DOMAIN-CONTAINING PROTEIN"/>
    <property type="match status" value="1"/>
</dbReference>
<dbReference type="RefSeq" id="WP_185003581.1">
    <property type="nucleotide sequence ID" value="NZ_BAAAUI010000023.1"/>
</dbReference>
<dbReference type="InterPro" id="IPR016181">
    <property type="entry name" value="Acyl_CoA_acyltransferase"/>
</dbReference>
<dbReference type="Gene3D" id="3.40.630.30">
    <property type="match status" value="1"/>
</dbReference>
<accession>A0A7W7FTX0</accession>
<dbReference type="InterPro" id="IPR051531">
    <property type="entry name" value="N-acetyltransferase"/>
</dbReference>
<dbReference type="Proteomes" id="UP000533598">
    <property type="component" value="Unassembled WGS sequence"/>
</dbReference>
<evidence type="ECO:0000313" key="2">
    <source>
        <dbReference type="EMBL" id="MBB4677662.1"/>
    </source>
</evidence>
<dbReference type="GO" id="GO:0016747">
    <property type="term" value="F:acyltransferase activity, transferring groups other than amino-acyl groups"/>
    <property type="evidence" value="ECO:0007669"/>
    <property type="project" value="InterPro"/>
</dbReference>
<comment type="caution">
    <text evidence="2">The sequence shown here is derived from an EMBL/GenBank/DDBJ whole genome shotgun (WGS) entry which is preliminary data.</text>
</comment>